<evidence type="ECO:0000313" key="1">
    <source>
        <dbReference type="EMBL" id="SQG88992.1"/>
    </source>
</evidence>
<dbReference type="Proteomes" id="UP000249566">
    <property type="component" value="Chromosome 1"/>
</dbReference>
<reference evidence="1 2" key="1">
    <citation type="submission" date="2018-06" db="EMBL/GenBank/DDBJ databases">
        <authorList>
            <consortium name="Pathogen Informatics"/>
            <person name="Doyle S."/>
        </authorList>
    </citation>
    <scope>NUCLEOTIDE SEQUENCE [LARGE SCALE GENOMIC DNA]</scope>
    <source>
        <strain evidence="1 2">NCTC12272</strain>
    </source>
</reference>
<dbReference type="EMBL" id="LS483412">
    <property type="protein sequence ID" value="SQG88992.1"/>
    <property type="molecule type" value="Genomic_DNA"/>
</dbReference>
<evidence type="ECO:0008006" key="3">
    <source>
        <dbReference type="Google" id="ProtNLM"/>
    </source>
</evidence>
<sequence length="36" mass="4151">MKQKLIEKILHKKMAAFEMTKCVQCTRKCHPCIGCA</sequence>
<protein>
    <recommendedName>
        <fullName evidence="3">Six-cysteine peptide SCIFF</fullName>
    </recommendedName>
</protein>
<dbReference type="AlphaFoldDB" id="A0AAX2IRZ4"/>
<proteinExistence type="predicted"/>
<accession>A0AAX2IRZ4</accession>
<gene>
    <name evidence="1" type="ORF">NCTC12272_00158</name>
</gene>
<organism evidence="1 2">
    <name type="scientific">Legionella pneumophila subsp. pascullei</name>
    <dbReference type="NCBI Taxonomy" id="91890"/>
    <lineage>
        <taxon>Bacteria</taxon>
        <taxon>Pseudomonadati</taxon>
        <taxon>Pseudomonadota</taxon>
        <taxon>Gammaproteobacteria</taxon>
        <taxon>Legionellales</taxon>
        <taxon>Legionellaceae</taxon>
        <taxon>Legionella</taxon>
    </lineage>
</organism>
<name>A0AAX2IRZ4_LEGPN</name>
<evidence type="ECO:0000313" key="2">
    <source>
        <dbReference type="Proteomes" id="UP000249566"/>
    </source>
</evidence>